<reference evidence="4" key="1">
    <citation type="submission" date="2023-06" db="EMBL/GenBank/DDBJ databases">
        <title>Robiginitalea aurantiacus sp. nov. and Algoriphagus sediminis sp. nov., isolated from coastal sediment.</title>
        <authorList>
            <person name="Zhou Z.Y."/>
            <person name="An J."/>
            <person name="Jia Y.W."/>
            <person name="Du Z.J."/>
        </authorList>
    </citation>
    <scope>NUCLEOTIDE SEQUENCE</scope>
    <source>
        <strain evidence="4">M39</strain>
    </source>
</reference>
<dbReference type="Pfam" id="PF13205">
    <property type="entry name" value="Big_5"/>
    <property type="match status" value="1"/>
</dbReference>
<evidence type="ECO:0000313" key="5">
    <source>
        <dbReference type="Proteomes" id="UP001174839"/>
    </source>
</evidence>
<dbReference type="Proteomes" id="UP001174839">
    <property type="component" value="Unassembled WGS sequence"/>
</dbReference>
<organism evidence="4 5">
    <name type="scientific">Robiginitalea aurantiaca</name>
    <dbReference type="NCBI Taxonomy" id="3056915"/>
    <lineage>
        <taxon>Bacteria</taxon>
        <taxon>Pseudomonadati</taxon>
        <taxon>Bacteroidota</taxon>
        <taxon>Flavobacteriia</taxon>
        <taxon>Flavobacteriales</taxon>
        <taxon>Flavobacteriaceae</taxon>
        <taxon>Robiginitalea</taxon>
    </lineage>
</organism>
<keyword evidence="1" id="KW-0732">Signal</keyword>
<dbReference type="InterPro" id="IPR032812">
    <property type="entry name" value="SbsA_Ig"/>
</dbReference>
<evidence type="ECO:0000313" key="4">
    <source>
        <dbReference type="EMBL" id="MDM9631298.1"/>
    </source>
</evidence>
<name>A0ABT7WEJ1_9FLAO</name>
<feature type="domain" description="SbsA Ig-like" evidence="3">
    <location>
        <begin position="35"/>
        <end position="137"/>
    </location>
</feature>
<dbReference type="RefSeq" id="WP_289724657.1">
    <property type="nucleotide sequence ID" value="NZ_JAUDUY010000003.1"/>
</dbReference>
<accession>A0ABT7WEJ1</accession>
<proteinExistence type="predicted"/>
<comment type="caution">
    <text evidence="4">The sequence shown here is derived from an EMBL/GenBank/DDBJ whole genome shotgun (WGS) entry which is preliminary data.</text>
</comment>
<protein>
    <submittedName>
        <fullName evidence="4">Ig-like domain-containing protein</fullName>
    </submittedName>
</protein>
<evidence type="ECO:0000256" key="1">
    <source>
        <dbReference type="ARBA" id="ARBA00022729"/>
    </source>
</evidence>
<evidence type="ECO:0000256" key="2">
    <source>
        <dbReference type="SAM" id="MobiDB-lite"/>
    </source>
</evidence>
<feature type="region of interest" description="Disordered" evidence="2">
    <location>
        <begin position="27"/>
        <end position="48"/>
    </location>
</feature>
<sequence>MRYLGRILALLFVLCTLVALSHCGRRGSPGGGPLDKTPPALIKAEPPNNTTGFDETRIRLYFDEYIRLEDIQNQLIISPPLKNKPEITPLGGARKYVEIRIKDTLLENTTYTFNFGQSIVDNNEGNPNNFLTYVFSTGDYIDSLSLSGAIADAYKLKPDPFISVMLHEVDTAFTDSVIYKKLPYYITNTLDSAVTFTLNNLKPGSYHLIALKDVGKNNLFDQGVDKIGFVADTITLPTDSAYVLRLFKEIPNYGVLPPSFSASNKIVMGYYGDSPPIVSLLSELPDSVKTKLSPEVGKDSLNLWITPFDADSLVLTLQNPDLETQIDTFSIKPITTVRDSMLLSWSPSRNLNFADTVFLKGNLPILEVNTTKFQMMQEDSVSVAFKAILDTLSNRVHIDFEKEADQVYLIDLYPGAVTDFFGETNDTLRTRFTTGSPEDYGVLRLNLQGQATYPILVALLDEKDELVRSAYLEMSKEVEFKSLPPGNYRIRLIFDQNGNGRWDTGNYLNKLQPERILFYPGTIEIRANWEKVETFIIRD</sequence>
<keyword evidence="5" id="KW-1185">Reference proteome</keyword>
<gene>
    <name evidence="4" type="ORF">QU605_07445</name>
</gene>
<evidence type="ECO:0000259" key="3">
    <source>
        <dbReference type="Pfam" id="PF13205"/>
    </source>
</evidence>
<dbReference type="EMBL" id="JAUDUY010000003">
    <property type="protein sequence ID" value="MDM9631298.1"/>
    <property type="molecule type" value="Genomic_DNA"/>
</dbReference>